<dbReference type="PANTHER" id="PTHR10127:SF780">
    <property type="entry name" value="METALLOENDOPEPTIDASE"/>
    <property type="match status" value="1"/>
</dbReference>
<comment type="caution">
    <text evidence="7">Lacks conserved residue(s) required for the propagation of feature annotation.</text>
</comment>
<evidence type="ECO:0000313" key="12">
    <source>
        <dbReference type="EMBL" id="KAK3084618.1"/>
    </source>
</evidence>
<evidence type="ECO:0000313" key="13">
    <source>
        <dbReference type="Proteomes" id="UP001186944"/>
    </source>
</evidence>
<evidence type="ECO:0000256" key="1">
    <source>
        <dbReference type="ARBA" id="ARBA00022670"/>
    </source>
</evidence>
<dbReference type="Proteomes" id="UP001186944">
    <property type="component" value="Unassembled WGS sequence"/>
</dbReference>
<dbReference type="InterPro" id="IPR000859">
    <property type="entry name" value="CUB_dom"/>
</dbReference>
<dbReference type="InterPro" id="IPR034035">
    <property type="entry name" value="Astacin-like_dom"/>
</dbReference>
<evidence type="ECO:0000256" key="9">
    <source>
        <dbReference type="RuleBase" id="RU361183"/>
    </source>
</evidence>
<dbReference type="Gene3D" id="2.60.120.290">
    <property type="entry name" value="Spermadhesin, CUB domain"/>
    <property type="match status" value="1"/>
</dbReference>
<comment type="cofactor">
    <cofactor evidence="8 9">
        <name>Zn(2+)</name>
        <dbReference type="ChEBI" id="CHEBI:29105"/>
    </cofactor>
    <text evidence="8 9">Binds 1 zinc ion per subunit.</text>
</comment>
<dbReference type="GO" id="GO:0006508">
    <property type="term" value="P:proteolysis"/>
    <property type="evidence" value="ECO:0007669"/>
    <property type="project" value="UniProtKB-KW"/>
</dbReference>
<keyword evidence="5 8" id="KW-0482">Metalloprotease</keyword>
<keyword evidence="6 7" id="KW-1015">Disulfide bond</keyword>
<dbReference type="CDD" id="cd04280">
    <property type="entry name" value="ZnMc_astacin_like"/>
    <property type="match status" value="1"/>
</dbReference>
<evidence type="ECO:0000256" key="5">
    <source>
        <dbReference type="ARBA" id="ARBA00023049"/>
    </source>
</evidence>
<feature type="binding site" evidence="8">
    <location>
        <position position="137"/>
    </location>
    <ligand>
        <name>Zn(2+)</name>
        <dbReference type="ChEBI" id="CHEBI:29105"/>
        <note>catalytic</note>
    </ligand>
</feature>
<dbReference type="GO" id="GO:0004222">
    <property type="term" value="F:metalloendopeptidase activity"/>
    <property type="evidence" value="ECO:0007669"/>
    <property type="project" value="UniProtKB-UniRule"/>
</dbReference>
<keyword evidence="3 8" id="KW-0378">Hydrolase</keyword>
<evidence type="ECO:0000259" key="10">
    <source>
        <dbReference type="PROSITE" id="PS01180"/>
    </source>
</evidence>
<organism evidence="12 13">
    <name type="scientific">Pinctada imbricata</name>
    <name type="common">Atlantic pearl-oyster</name>
    <name type="synonym">Pinctada martensii</name>
    <dbReference type="NCBI Taxonomy" id="66713"/>
    <lineage>
        <taxon>Eukaryota</taxon>
        <taxon>Metazoa</taxon>
        <taxon>Spiralia</taxon>
        <taxon>Lophotrochozoa</taxon>
        <taxon>Mollusca</taxon>
        <taxon>Bivalvia</taxon>
        <taxon>Autobranchia</taxon>
        <taxon>Pteriomorphia</taxon>
        <taxon>Pterioida</taxon>
        <taxon>Pterioidea</taxon>
        <taxon>Pteriidae</taxon>
        <taxon>Pinctada</taxon>
    </lineage>
</organism>
<keyword evidence="2 8" id="KW-0479">Metal-binding</keyword>
<evidence type="ECO:0000256" key="7">
    <source>
        <dbReference type="PROSITE-ProRule" id="PRU00059"/>
    </source>
</evidence>
<dbReference type="PROSITE" id="PS51864">
    <property type="entry name" value="ASTACIN"/>
    <property type="match status" value="1"/>
</dbReference>
<comment type="caution">
    <text evidence="12">The sequence shown here is derived from an EMBL/GenBank/DDBJ whole genome shotgun (WGS) entry which is preliminary data.</text>
</comment>
<dbReference type="SUPFAM" id="SSF49854">
    <property type="entry name" value="Spermadhesin, CUB domain"/>
    <property type="match status" value="1"/>
</dbReference>
<accession>A0AA88XHG7</accession>
<protein>
    <recommendedName>
        <fullName evidence="9">Metalloendopeptidase</fullName>
        <ecNumber evidence="9">3.4.24.-</ecNumber>
    </recommendedName>
</protein>
<evidence type="ECO:0000256" key="6">
    <source>
        <dbReference type="ARBA" id="ARBA00023157"/>
    </source>
</evidence>
<feature type="disulfide bond" evidence="7">
    <location>
        <begin position="240"/>
        <end position="267"/>
    </location>
</feature>
<sequence>MPDDERYPLDDAFESDMMLTPIQRQSIERLATPNDARHRKMVSDFRFYWQHGVIPYIVDSSLDLVVSQRLQKAINEWETHTCIRFRPAIDISPENSQVVFKKRNYGCASTVGRVGGRQYANISMFCGVGSIIHELGHIVGFVHEQSRPDRDDYVSILYQNVKTGRRDQFKKYSRKEVETFGIPYDVGSVMHYGSTAFSKKGNLRTIRTNDRQIQMWIGQRDGLSFLDAKLANSVYNCSGCGGSFYGNSGGEIRSPNFPQDYPDNEECYWLIKVGQFCLCHLHHF</sequence>
<evidence type="ECO:0000256" key="4">
    <source>
        <dbReference type="ARBA" id="ARBA00022833"/>
    </source>
</evidence>
<feature type="disulfide bond" evidence="8">
    <location>
        <begin position="82"/>
        <end position="237"/>
    </location>
</feature>
<dbReference type="InterPro" id="IPR006026">
    <property type="entry name" value="Peptidase_Metallo"/>
</dbReference>
<feature type="binding site" evidence="8">
    <location>
        <position position="143"/>
    </location>
    <ligand>
        <name>Zn(2+)</name>
        <dbReference type="ChEBI" id="CHEBI:29105"/>
        <note>catalytic</note>
    </ligand>
</feature>
<proteinExistence type="predicted"/>
<reference evidence="12" key="1">
    <citation type="submission" date="2019-08" db="EMBL/GenBank/DDBJ databases">
        <title>The improved chromosome-level genome for the pearl oyster Pinctada fucata martensii using PacBio sequencing and Hi-C.</title>
        <authorList>
            <person name="Zheng Z."/>
        </authorList>
    </citation>
    <scope>NUCLEOTIDE SEQUENCE</scope>
    <source>
        <strain evidence="12">ZZ-2019</strain>
        <tissue evidence="12">Adductor muscle</tissue>
    </source>
</reference>
<name>A0AA88XHG7_PINIB</name>
<feature type="domain" description="Peptidase M12A" evidence="11">
    <location>
        <begin position="39"/>
        <end position="238"/>
    </location>
</feature>
<feature type="binding site" evidence="8">
    <location>
        <position position="133"/>
    </location>
    <ligand>
        <name>Zn(2+)</name>
        <dbReference type="ChEBI" id="CHEBI:29105"/>
        <note>catalytic</note>
    </ligand>
</feature>
<evidence type="ECO:0000256" key="8">
    <source>
        <dbReference type="PROSITE-ProRule" id="PRU01211"/>
    </source>
</evidence>
<evidence type="ECO:0000256" key="3">
    <source>
        <dbReference type="ARBA" id="ARBA00022801"/>
    </source>
</evidence>
<evidence type="ECO:0000259" key="11">
    <source>
        <dbReference type="PROSITE" id="PS51864"/>
    </source>
</evidence>
<dbReference type="PRINTS" id="PR00480">
    <property type="entry name" value="ASTACIN"/>
</dbReference>
<dbReference type="CDD" id="cd00041">
    <property type="entry name" value="CUB"/>
    <property type="match status" value="1"/>
</dbReference>
<dbReference type="AlphaFoldDB" id="A0AA88XHG7"/>
<gene>
    <name evidence="12" type="ORF">FSP39_016381</name>
</gene>
<keyword evidence="4 8" id="KW-0862">Zinc</keyword>
<dbReference type="InterPro" id="IPR035914">
    <property type="entry name" value="Sperma_CUB_dom_sf"/>
</dbReference>
<dbReference type="PANTHER" id="PTHR10127">
    <property type="entry name" value="DISCOIDIN, CUB, EGF, LAMININ , AND ZINC METALLOPROTEASE DOMAIN CONTAINING"/>
    <property type="match status" value="1"/>
</dbReference>
<dbReference type="SUPFAM" id="SSF55486">
    <property type="entry name" value="Metalloproteases ('zincins'), catalytic domain"/>
    <property type="match status" value="1"/>
</dbReference>
<dbReference type="Pfam" id="PF00431">
    <property type="entry name" value="CUB"/>
    <property type="match status" value="1"/>
</dbReference>
<feature type="domain" description="CUB" evidence="10">
    <location>
        <begin position="240"/>
        <end position="284"/>
    </location>
</feature>
<dbReference type="Gene3D" id="3.40.390.10">
    <property type="entry name" value="Collagenase (Catalytic Domain)"/>
    <property type="match status" value="1"/>
</dbReference>
<dbReference type="EMBL" id="VSWD01000013">
    <property type="protein sequence ID" value="KAK3084618.1"/>
    <property type="molecule type" value="Genomic_DNA"/>
</dbReference>
<keyword evidence="1 8" id="KW-0645">Protease</keyword>
<dbReference type="InterPro" id="IPR024079">
    <property type="entry name" value="MetalloPept_cat_dom_sf"/>
</dbReference>
<feature type="active site" evidence="8">
    <location>
        <position position="134"/>
    </location>
</feature>
<evidence type="ECO:0000256" key="2">
    <source>
        <dbReference type="ARBA" id="ARBA00022723"/>
    </source>
</evidence>
<dbReference type="EC" id="3.4.24.-" evidence="9"/>
<dbReference type="InterPro" id="IPR001506">
    <property type="entry name" value="Peptidase_M12A"/>
</dbReference>
<keyword evidence="13" id="KW-1185">Reference proteome</keyword>
<dbReference type="GO" id="GO:0008270">
    <property type="term" value="F:zinc ion binding"/>
    <property type="evidence" value="ECO:0007669"/>
    <property type="project" value="UniProtKB-UniRule"/>
</dbReference>
<dbReference type="Pfam" id="PF01400">
    <property type="entry name" value="Astacin"/>
    <property type="match status" value="1"/>
</dbReference>
<dbReference type="SMART" id="SM00235">
    <property type="entry name" value="ZnMc"/>
    <property type="match status" value="1"/>
</dbReference>
<dbReference type="PROSITE" id="PS01180">
    <property type="entry name" value="CUB"/>
    <property type="match status" value="1"/>
</dbReference>